<dbReference type="EMBL" id="LR586016">
    <property type="protein sequence ID" value="VIP02829.1"/>
    <property type="molecule type" value="Genomic_DNA"/>
</dbReference>
<feature type="transmembrane region" description="Helical" evidence="2">
    <location>
        <begin position="58"/>
        <end position="76"/>
    </location>
</feature>
<evidence type="ECO:0000313" key="4">
    <source>
        <dbReference type="Proteomes" id="UP000464378"/>
    </source>
</evidence>
<dbReference type="AlphaFoldDB" id="A0A6C2YNQ4"/>
<keyword evidence="2" id="KW-0812">Transmembrane</keyword>
<sequence>MTRFASSPESPTPELGAELQTPIVATRRFWAARICGLIMGGFATYHSSGLPEPSSTTFFLFFSGLSLCFWIYAIGFGRSQLRIFENGFAWKNGLLPWVTITDPEVTTFRVTDLTTIRPFLLKCQMETADRRRIPLEEWTVSSIIEAALPRLLELKESVAERIIDELESGELHHWGRLTVSRDGIRWGRRAIIPWGEIRRIEFSQLVSLISIQNRPSETMMIPLTQSNLILLPDLHRHFANRPQAEPRSQSMEEVTSDETTPPPHPELGAWICGVQHPRWIRFLQVFFGPIGAIWVVLLIAGIPPAGLWVALAGLCVILSAIVLPVRTQAIHLYEHGICVGKTALRWDRIDHLDVREFSDTTSASMQMILVAGQEVIPLKFKHPAWIAMNYEILARILPFRLRIIDERIEAGDRVSIGDCWLDPRGIETQTQAIRYDQIQRIVRDTNLILLESNQPNQPPVLIDRHAFGAILVEEYLRFRLGLSENPSASASAAHRVQTLNDSMRANR</sequence>
<dbReference type="InParanoid" id="A0A6C2YNQ4"/>
<gene>
    <name evidence="3" type="ORF">GMBLW1_11310</name>
</gene>
<protein>
    <submittedName>
        <fullName evidence="3">Uncharacterized protein</fullName>
    </submittedName>
</protein>
<feature type="transmembrane region" description="Helical" evidence="2">
    <location>
        <begin position="305"/>
        <end position="325"/>
    </location>
</feature>
<feature type="transmembrane region" description="Helical" evidence="2">
    <location>
        <begin position="29"/>
        <end position="46"/>
    </location>
</feature>
<proteinExistence type="predicted"/>
<feature type="transmembrane region" description="Helical" evidence="2">
    <location>
        <begin position="279"/>
        <end position="299"/>
    </location>
</feature>
<dbReference type="Proteomes" id="UP000464378">
    <property type="component" value="Chromosome"/>
</dbReference>
<feature type="region of interest" description="Disordered" evidence="1">
    <location>
        <begin position="242"/>
        <end position="263"/>
    </location>
</feature>
<keyword evidence="2" id="KW-1133">Transmembrane helix</keyword>
<organism evidence="3">
    <name type="scientific">Tuwongella immobilis</name>
    <dbReference type="NCBI Taxonomy" id="692036"/>
    <lineage>
        <taxon>Bacteria</taxon>
        <taxon>Pseudomonadati</taxon>
        <taxon>Planctomycetota</taxon>
        <taxon>Planctomycetia</taxon>
        <taxon>Gemmatales</taxon>
        <taxon>Gemmataceae</taxon>
        <taxon>Tuwongella</taxon>
    </lineage>
</organism>
<name>A0A6C2YNQ4_9BACT</name>
<evidence type="ECO:0000313" key="3">
    <source>
        <dbReference type="EMBL" id="VIP02829.1"/>
    </source>
</evidence>
<keyword evidence="2" id="KW-0472">Membrane</keyword>
<dbReference type="KEGG" id="tim:GMBLW1_11310"/>
<reference evidence="3" key="1">
    <citation type="submission" date="2019-04" db="EMBL/GenBank/DDBJ databases">
        <authorList>
            <consortium name="Science for Life Laboratories"/>
        </authorList>
    </citation>
    <scope>NUCLEOTIDE SEQUENCE</scope>
    <source>
        <strain evidence="3">MBLW1</strain>
    </source>
</reference>
<evidence type="ECO:0000256" key="2">
    <source>
        <dbReference type="SAM" id="Phobius"/>
    </source>
</evidence>
<keyword evidence="4" id="KW-1185">Reference proteome</keyword>
<accession>A0A6C2YNQ4</accession>
<feature type="compositionally biased region" description="Polar residues" evidence="1">
    <location>
        <begin position="246"/>
        <end position="259"/>
    </location>
</feature>
<evidence type="ECO:0000256" key="1">
    <source>
        <dbReference type="SAM" id="MobiDB-lite"/>
    </source>
</evidence>
<dbReference type="EMBL" id="LR593887">
    <property type="protein sequence ID" value="VTS02575.1"/>
    <property type="molecule type" value="Genomic_DNA"/>
</dbReference>
<dbReference type="RefSeq" id="WP_162657963.1">
    <property type="nucleotide sequence ID" value="NZ_LR593887.1"/>
</dbReference>